<comment type="caution">
    <text evidence="2">The sequence shown here is derived from an EMBL/GenBank/DDBJ whole genome shotgun (WGS) entry which is preliminary data.</text>
</comment>
<protein>
    <submittedName>
        <fullName evidence="2">Uncharacterized protein</fullName>
    </submittedName>
</protein>
<dbReference type="Proteomes" id="UP001176961">
    <property type="component" value="Unassembled WGS sequence"/>
</dbReference>
<keyword evidence="1" id="KW-0732">Signal</keyword>
<feature type="chain" id="PRO_5041254546" evidence="1">
    <location>
        <begin position="19"/>
        <end position="94"/>
    </location>
</feature>
<evidence type="ECO:0000313" key="3">
    <source>
        <dbReference type="Proteomes" id="UP001176961"/>
    </source>
</evidence>
<dbReference type="AlphaFoldDB" id="A0AA36GH18"/>
<dbReference type="EMBL" id="CATQJL010000001">
    <property type="protein sequence ID" value="CAJ0590933.1"/>
    <property type="molecule type" value="Genomic_DNA"/>
</dbReference>
<keyword evidence="3" id="KW-1185">Reference proteome</keyword>
<feature type="signal peptide" evidence="1">
    <location>
        <begin position="1"/>
        <end position="18"/>
    </location>
</feature>
<reference evidence="2" key="1">
    <citation type="submission" date="2023-07" db="EMBL/GenBank/DDBJ databases">
        <authorList>
            <consortium name="CYATHOMIX"/>
        </authorList>
    </citation>
    <scope>NUCLEOTIDE SEQUENCE</scope>
    <source>
        <strain evidence="2">N/A</strain>
    </source>
</reference>
<proteinExistence type="predicted"/>
<accession>A0AA36GH18</accession>
<sequence length="94" mass="9978">MFLRLLVLILLALLQFDARPQFGPGYGPGMYGPMGPRPMGPYGPRPMGPMGPMGHHMRPPMMGPMGMMRPYNPVRGAIKGVVVGSMVGALAGGQ</sequence>
<gene>
    <name evidence="2" type="ORF">CYNAS_LOCUS2916</name>
</gene>
<organism evidence="2 3">
    <name type="scientific">Cylicocyclus nassatus</name>
    <name type="common">Nematode worm</name>
    <dbReference type="NCBI Taxonomy" id="53992"/>
    <lineage>
        <taxon>Eukaryota</taxon>
        <taxon>Metazoa</taxon>
        <taxon>Ecdysozoa</taxon>
        <taxon>Nematoda</taxon>
        <taxon>Chromadorea</taxon>
        <taxon>Rhabditida</taxon>
        <taxon>Rhabditina</taxon>
        <taxon>Rhabditomorpha</taxon>
        <taxon>Strongyloidea</taxon>
        <taxon>Strongylidae</taxon>
        <taxon>Cylicocyclus</taxon>
    </lineage>
</organism>
<evidence type="ECO:0000256" key="1">
    <source>
        <dbReference type="SAM" id="SignalP"/>
    </source>
</evidence>
<name>A0AA36GH18_CYLNA</name>
<evidence type="ECO:0000313" key="2">
    <source>
        <dbReference type="EMBL" id="CAJ0590933.1"/>
    </source>
</evidence>